<dbReference type="Pfam" id="PF09836">
    <property type="entry name" value="DUF2063"/>
    <property type="match status" value="1"/>
</dbReference>
<evidence type="ECO:0000259" key="1">
    <source>
        <dbReference type="Pfam" id="PF09836"/>
    </source>
</evidence>
<dbReference type="Proteomes" id="UP000036850">
    <property type="component" value="Unassembled WGS sequence"/>
</dbReference>
<reference evidence="3" key="1">
    <citation type="submission" date="2015-07" db="EMBL/GenBank/DDBJ databases">
        <title>Draft genome sequence of a Pseudoalteromonas rubra strain, OCN096, isolated from Kaneohe Bay, Oahu, Hawaii.</title>
        <authorList>
            <person name="Beurmann S."/>
            <person name="Ushijima B."/>
            <person name="Belcaid M."/>
            <person name="Callahan S.M."/>
            <person name="Aeby G.S."/>
        </authorList>
    </citation>
    <scope>NUCLEOTIDE SEQUENCE [LARGE SCALE GENOMIC DNA]</scope>
    <source>
        <strain evidence="3">OCN096</strain>
    </source>
</reference>
<evidence type="ECO:0000313" key="3">
    <source>
        <dbReference type="Proteomes" id="UP000036850"/>
    </source>
</evidence>
<dbReference type="Gene3D" id="1.10.150.690">
    <property type="entry name" value="DUF2063"/>
    <property type="match status" value="1"/>
</dbReference>
<dbReference type="AlphaFoldDB" id="A0A0L0EZ47"/>
<sequence>MAKLAQLQQAFVAMLNGSESDLLNQIAPQPGLNVQDRAAIYQNAYRIRLTKVLEQDHEMLGLYLGDDLFDNMVNGFLAQYPSTDPSLRHFGDRLPEFLSDHPPFSDHGILSEMARFERLLLQAFDAPDAPRLTIQALQQIPANLWPNVVFTLHPSVRLLACQFSAVESWQALKQTDTPPQPELANEHYWLIIREPDLRTAFHPLSHSDYICLTTLKEGLPFSFVCEAAANLHQDTEAGTHAVMQLLQKALNANWLSRYQLPDPIQDLSK</sequence>
<protein>
    <recommendedName>
        <fullName evidence="1">Putative DNA-binding domain-containing protein</fullName>
    </recommendedName>
</protein>
<proteinExistence type="predicted"/>
<comment type="caution">
    <text evidence="2">The sequence shown here is derived from an EMBL/GenBank/DDBJ whole genome shotgun (WGS) entry which is preliminary data.</text>
</comment>
<dbReference type="InterPro" id="IPR044922">
    <property type="entry name" value="DUF2063_N_sf"/>
</dbReference>
<accession>A0A0L0EZ47</accession>
<dbReference type="InterPro" id="IPR018640">
    <property type="entry name" value="DUF2063"/>
</dbReference>
<dbReference type="EMBL" id="LFZX01000003">
    <property type="protein sequence ID" value="KNC69083.1"/>
    <property type="molecule type" value="Genomic_DNA"/>
</dbReference>
<dbReference type="PATRIC" id="fig|43658.6.peg.3430"/>
<feature type="domain" description="Putative DNA-binding" evidence="1">
    <location>
        <begin position="6"/>
        <end position="98"/>
    </location>
</feature>
<organism evidence="2 3">
    <name type="scientific">Pseudoalteromonas rubra</name>
    <dbReference type="NCBI Taxonomy" id="43658"/>
    <lineage>
        <taxon>Bacteria</taxon>
        <taxon>Pseudomonadati</taxon>
        <taxon>Pseudomonadota</taxon>
        <taxon>Gammaproteobacteria</taxon>
        <taxon>Alteromonadales</taxon>
        <taxon>Pseudoalteromonadaceae</taxon>
        <taxon>Pseudoalteromonas</taxon>
    </lineage>
</organism>
<evidence type="ECO:0000313" key="2">
    <source>
        <dbReference type="EMBL" id="KNC69083.1"/>
    </source>
</evidence>
<name>A0A0L0EZ47_9GAMM</name>
<gene>
    <name evidence="2" type="ORF">AC626_00835</name>
</gene>
<dbReference type="OrthoDB" id="343356at2"/>